<proteinExistence type="predicted"/>
<keyword evidence="3" id="KW-1185">Reference proteome</keyword>
<organism evidence="2 3">
    <name type="scientific">Nostoc punctiforme (strain ATCC 29133 / PCC 73102)</name>
    <dbReference type="NCBI Taxonomy" id="63737"/>
    <lineage>
        <taxon>Bacteria</taxon>
        <taxon>Bacillati</taxon>
        <taxon>Cyanobacteriota</taxon>
        <taxon>Cyanophyceae</taxon>
        <taxon>Nostocales</taxon>
        <taxon>Nostocaceae</taxon>
        <taxon>Nostoc</taxon>
    </lineage>
</organism>
<dbReference type="InterPro" id="IPR050712">
    <property type="entry name" value="NAD(P)H-dep_reductase"/>
</dbReference>
<dbReference type="AlphaFoldDB" id="B2IX66"/>
<dbReference type="GO" id="GO:0005829">
    <property type="term" value="C:cytosol"/>
    <property type="evidence" value="ECO:0007669"/>
    <property type="project" value="TreeGrafter"/>
</dbReference>
<dbReference type="Gene3D" id="3.40.50.360">
    <property type="match status" value="1"/>
</dbReference>
<dbReference type="PANTHER" id="PTHR30543:SF21">
    <property type="entry name" value="NAD(P)H-DEPENDENT FMN REDUCTASE LOT6"/>
    <property type="match status" value="1"/>
</dbReference>
<dbReference type="SUPFAM" id="SSF52218">
    <property type="entry name" value="Flavoproteins"/>
    <property type="match status" value="1"/>
</dbReference>
<dbReference type="InterPro" id="IPR005025">
    <property type="entry name" value="FMN_Rdtase-like_dom"/>
</dbReference>
<dbReference type="InterPro" id="IPR029039">
    <property type="entry name" value="Flavoprotein-like_sf"/>
</dbReference>
<sequence length="206" mass="21982">MQLNRLIIPIQPRIMASPPKILAFAGSTRIDSYNKKLVKIAAAGAKAAGAEVTYIDLRDLPLPLFDEDLEAQQGLPANARTFKDLMISHQGLLIASPEYNSSLTAVLKNAIDWASRPAPNEAPLAAFAGKVASIMSASPGALGGLRGLVHLRSILGNIKVLVLPDQVAVPKAYEAFNVDGTLKDPKQQQSIEQLGDGLTKILLKLN</sequence>
<gene>
    <name evidence="2" type="ordered locus">Npun_F6328</name>
</gene>
<dbReference type="RefSeq" id="WP_012412540.1">
    <property type="nucleotide sequence ID" value="NC_010628.1"/>
</dbReference>
<reference evidence="3" key="1">
    <citation type="submission" date="2008-04" db="EMBL/GenBank/DDBJ databases">
        <title>Complete sequence of chromosome of Nostoc punctiforme ATCC 29133.</title>
        <authorList>
            <consortium name="US DOE Joint Genome Institute"/>
            <person name="Copeland A."/>
            <person name="Lucas S."/>
            <person name="Lapidus A."/>
            <person name="Glavina del Rio T."/>
            <person name="Dalin E."/>
            <person name="Tice H."/>
            <person name="Pitluck S."/>
            <person name="Chain P."/>
            <person name="Malfatti S."/>
            <person name="Shin M."/>
            <person name="Vergez L."/>
            <person name="Schmutz J."/>
            <person name="Larimer F."/>
            <person name="Land M."/>
            <person name="Hauser L."/>
            <person name="Kyrpides N."/>
            <person name="Kim E."/>
            <person name="Meeks J.C."/>
            <person name="Elhai J."/>
            <person name="Campbell E.L."/>
            <person name="Thiel T."/>
            <person name="Longmire J."/>
            <person name="Potts M."/>
            <person name="Atlas R."/>
        </authorList>
    </citation>
    <scope>NUCLEOTIDE SEQUENCE [LARGE SCALE GENOMIC DNA]</scope>
    <source>
        <strain evidence="3">ATCC 29133 / PCC 73102</strain>
    </source>
</reference>
<name>B2IX66_NOSP7</name>
<dbReference type="KEGG" id="npu:Npun_F6328"/>
<evidence type="ECO:0000259" key="1">
    <source>
        <dbReference type="Pfam" id="PF03358"/>
    </source>
</evidence>
<evidence type="ECO:0000313" key="2">
    <source>
        <dbReference type="EMBL" id="ACC84601.1"/>
    </source>
</evidence>
<dbReference type="PANTHER" id="PTHR30543">
    <property type="entry name" value="CHROMATE REDUCTASE"/>
    <property type="match status" value="1"/>
</dbReference>
<dbReference type="EnsemblBacteria" id="ACC84601">
    <property type="protein sequence ID" value="ACC84601"/>
    <property type="gene ID" value="Npun_F6328"/>
</dbReference>
<feature type="domain" description="NADPH-dependent FMN reductase-like" evidence="1">
    <location>
        <begin position="19"/>
        <end position="173"/>
    </location>
</feature>
<accession>B2IX66</accession>
<dbReference type="Proteomes" id="UP000001191">
    <property type="component" value="Chromosome"/>
</dbReference>
<dbReference type="STRING" id="63737.Npun_F6328"/>
<dbReference type="GO" id="GO:0016491">
    <property type="term" value="F:oxidoreductase activity"/>
    <property type="evidence" value="ECO:0007669"/>
    <property type="project" value="InterPro"/>
</dbReference>
<dbReference type="Pfam" id="PF03358">
    <property type="entry name" value="FMN_red"/>
    <property type="match status" value="1"/>
</dbReference>
<dbReference type="GO" id="GO:0010181">
    <property type="term" value="F:FMN binding"/>
    <property type="evidence" value="ECO:0007669"/>
    <property type="project" value="TreeGrafter"/>
</dbReference>
<dbReference type="PhylomeDB" id="B2IX66"/>
<dbReference type="eggNOG" id="COG0431">
    <property type="taxonomic scope" value="Bacteria"/>
</dbReference>
<dbReference type="EMBL" id="CP001037">
    <property type="protein sequence ID" value="ACC84601.1"/>
    <property type="molecule type" value="Genomic_DNA"/>
</dbReference>
<dbReference type="HOGENOM" id="CLU_055322_4_2_3"/>
<evidence type="ECO:0000313" key="3">
    <source>
        <dbReference type="Proteomes" id="UP000001191"/>
    </source>
</evidence>
<reference evidence="2 3" key="2">
    <citation type="journal article" date="2013" name="Plant Physiol.">
        <title>A Nostoc punctiforme Sugar Transporter Necessary to Establish a Cyanobacterium-Plant Symbiosis.</title>
        <authorList>
            <person name="Ekman M."/>
            <person name="Picossi S."/>
            <person name="Campbell E.L."/>
            <person name="Meeks J.C."/>
            <person name="Flores E."/>
        </authorList>
    </citation>
    <scope>NUCLEOTIDE SEQUENCE [LARGE SCALE GENOMIC DNA]</scope>
    <source>
        <strain evidence="3">ATCC 29133 / PCC 73102</strain>
    </source>
</reference>
<protein>
    <submittedName>
        <fullName evidence="2">NADPH-dependent FMN reductase</fullName>
    </submittedName>
</protein>